<sequence length="72" mass="8090">MEAGHTKFSQTGTLDYGRCVGGIPRLTHWEMWLRLITSDKPGMVFMGQYASDDEVAEMILKKDVLNGMPSQL</sequence>
<name>A0A9D4MR08_DREPO</name>
<accession>A0A9D4MR08</accession>
<organism evidence="1 2">
    <name type="scientific">Dreissena polymorpha</name>
    <name type="common">Zebra mussel</name>
    <name type="synonym">Mytilus polymorpha</name>
    <dbReference type="NCBI Taxonomy" id="45954"/>
    <lineage>
        <taxon>Eukaryota</taxon>
        <taxon>Metazoa</taxon>
        <taxon>Spiralia</taxon>
        <taxon>Lophotrochozoa</taxon>
        <taxon>Mollusca</taxon>
        <taxon>Bivalvia</taxon>
        <taxon>Autobranchia</taxon>
        <taxon>Heteroconchia</taxon>
        <taxon>Euheterodonta</taxon>
        <taxon>Imparidentia</taxon>
        <taxon>Neoheterodontei</taxon>
        <taxon>Myida</taxon>
        <taxon>Dreissenoidea</taxon>
        <taxon>Dreissenidae</taxon>
        <taxon>Dreissena</taxon>
    </lineage>
</organism>
<dbReference type="AlphaFoldDB" id="A0A9D4MR08"/>
<keyword evidence="2" id="KW-1185">Reference proteome</keyword>
<dbReference type="Proteomes" id="UP000828390">
    <property type="component" value="Unassembled WGS sequence"/>
</dbReference>
<dbReference type="EMBL" id="JAIWYP010000001">
    <property type="protein sequence ID" value="KAH3880896.1"/>
    <property type="molecule type" value="Genomic_DNA"/>
</dbReference>
<reference evidence="1" key="1">
    <citation type="journal article" date="2019" name="bioRxiv">
        <title>The Genome of the Zebra Mussel, Dreissena polymorpha: A Resource for Invasive Species Research.</title>
        <authorList>
            <person name="McCartney M.A."/>
            <person name="Auch B."/>
            <person name="Kono T."/>
            <person name="Mallez S."/>
            <person name="Zhang Y."/>
            <person name="Obille A."/>
            <person name="Becker A."/>
            <person name="Abrahante J.E."/>
            <person name="Garbe J."/>
            <person name="Badalamenti J.P."/>
            <person name="Herman A."/>
            <person name="Mangelson H."/>
            <person name="Liachko I."/>
            <person name="Sullivan S."/>
            <person name="Sone E.D."/>
            <person name="Koren S."/>
            <person name="Silverstein K.A.T."/>
            <person name="Beckman K.B."/>
            <person name="Gohl D.M."/>
        </authorList>
    </citation>
    <scope>NUCLEOTIDE SEQUENCE</scope>
    <source>
        <strain evidence="1">Duluth1</strain>
        <tissue evidence="1">Whole animal</tissue>
    </source>
</reference>
<proteinExistence type="predicted"/>
<evidence type="ECO:0000313" key="2">
    <source>
        <dbReference type="Proteomes" id="UP000828390"/>
    </source>
</evidence>
<gene>
    <name evidence="1" type="ORF">DPMN_004818</name>
</gene>
<comment type="caution">
    <text evidence="1">The sequence shown here is derived from an EMBL/GenBank/DDBJ whole genome shotgun (WGS) entry which is preliminary data.</text>
</comment>
<reference evidence="1" key="2">
    <citation type="submission" date="2020-11" db="EMBL/GenBank/DDBJ databases">
        <authorList>
            <person name="McCartney M.A."/>
            <person name="Auch B."/>
            <person name="Kono T."/>
            <person name="Mallez S."/>
            <person name="Becker A."/>
            <person name="Gohl D.M."/>
            <person name="Silverstein K.A.T."/>
            <person name="Koren S."/>
            <person name="Bechman K.B."/>
            <person name="Herman A."/>
            <person name="Abrahante J.E."/>
            <person name="Garbe J."/>
        </authorList>
    </citation>
    <scope>NUCLEOTIDE SEQUENCE</scope>
    <source>
        <strain evidence="1">Duluth1</strain>
        <tissue evidence="1">Whole animal</tissue>
    </source>
</reference>
<evidence type="ECO:0000313" key="1">
    <source>
        <dbReference type="EMBL" id="KAH3880896.1"/>
    </source>
</evidence>
<protein>
    <submittedName>
        <fullName evidence="1">Uncharacterized protein</fullName>
    </submittedName>
</protein>